<keyword evidence="2" id="KW-0963">Cytoplasm</keyword>
<evidence type="ECO:0000256" key="1">
    <source>
        <dbReference type="ARBA" id="ARBA00022695"/>
    </source>
</evidence>
<dbReference type="EMBL" id="CP000504">
    <property type="protein sequence ID" value="ABL87882.1"/>
    <property type="molecule type" value="Genomic_DNA"/>
</dbReference>
<keyword evidence="5" id="KW-1185">Reference proteome</keyword>
<dbReference type="HAMAP" id="MF_00025">
    <property type="entry name" value="RNApol_Rpo5_RPB5"/>
    <property type="match status" value="1"/>
</dbReference>
<evidence type="ECO:0000313" key="4">
    <source>
        <dbReference type="EMBL" id="ABL87882.1"/>
    </source>
</evidence>
<dbReference type="HOGENOM" id="CLU_058320_4_0_2"/>
<evidence type="ECO:0000313" key="5">
    <source>
        <dbReference type="Proteomes" id="UP000002595"/>
    </source>
</evidence>
<dbReference type="Proteomes" id="UP000002595">
    <property type="component" value="Chromosome"/>
</dbReference>
<dbReference type="OrthoDB" id="30537at2157"/>
<dbReference type="GeneID" id="4616625"/>
<comment type="subunit">
    <text evidence="2">Part of the RNA polymerase complex.</text>
</comment>
<dbReference type="InterPro" id="IPR000783">
    <property type="entry name" value="RNA_pol_subH/Rpb5_C"/>
</dbReference>
<dbReference type="STRING" id="384616.Pisl_0704"/>
<dbReference type="GO" id="GO:0006351">
    <property type="term" value="P:DNA-templated transcription"/>
    <property type="evidence" value="ECO:0007669"/>
    <property type="project" value="UniProtKB-UniRule"/>
</dbReference>
<keyword evidence="2" id="KW-0804">Transcription</keyword>
<reference evidence="4" key="1">
    <citation type="submission" date="2006-12" db="EMBL/GenBank/DDBJ databases">
        <title>Complete sequence of Pyrobaculum islandicum DSM 4184.</title>
        <authorList>
            <person name="Copeland A."/>
            <person name="Lucas S."/>
            <person name="Lapidus A."/>
            <person name="Barry K."/>
            <person name="Detter J.C."/>
            <person name="Glavina del Rio T."/>
            <person name="Dalin E."/>
            <person name="Tice H."/>
            <person name="Pitluck S."/>
            <person name="Meincke L."/>
            <person name="Brettin T."/>
            <person name="Bruce D."/>
            <person name="Han C."/>
            <person name="Tapia R."/>
            <person name="Gilna P."/>
            <person name="Schmutz J."/>
            <person name="Larimer F."/>
            <person name="Land M."/>
            <person name="Hauser L."/>
            <person name="Kyrpides N."/>
            <person name="Mikhailova N."/>
            <person name="Cozen A.E."/>
            <person name="Fitz-Gibbon S.T."/>
            <person name="House C.H."/>
            <person name="Saltikov C."/>
            <person name="Lowe T."/>
            <person name="Richardson P."/>
        </authorList>
    </citation>
    <scope>NUCLEOTIDE SEQUENCE [LARGE SCALE GENOMIC DNA]</scope>
    <source>
        <strain evidence="4">DSM 4184</strain>
    </source>
</reference>
<dbReference type="AlphaFoldDB" id="A1RSF0"/>
<dbReference type="InterPro" id="IPR035913">
    <property type="entry name" value="RPB5-like_sf"/>
</dbReference>
<comment type="similarity">
    <text evidence="2">Belongs to the archaeal Rpo5/eukaryotic RPB5 RNA polymerase subunit family.</text>
</comment>
<dbReference type="GO" id="GO:0000428">
    <property type="term" value="C:DNA-directed RNA polymerase complex"/>
    <property type="evidence" value="ECO:0007669"/>
    <property type="project" value="UniProtKB-KW"/>
</dbReference>
<dbReference type="eggNOG" id="arCOG04258">
    <property type="taxonomic scope" value="Archaea"/>
</dbReference>
<keyword evidence="2 4" id="KW-0808">Transferase</keyword>
<name>A1RSF0_PYRIL</name>
<dbReference type="RefSeq" id="WP_011762458.1">
    <property type="nucleotide sequence ID" value="NC_008701.1"/>
</dbReference>
<keyword evidence="2 4" id="KW-0240">DNA-directed RNA polymerase</keyword>
<dbReference type="GO" id="GO:0003677">
    <property type="term" value="F:DNA binding"/>
    <property type="evidence" value="ECO:0007669"/>
    <property type="project" value="InterPro"/>
</dbReference>
<proteinExistence type="inferred from homology"/>
<accession>A1RSF0</accession>
<dbReference type="GO" id="GO:0003899">
    <property type="term" value="F:DNA-directed RNA polymerase activity"/>
    <property type="evidence" value="ECO:0007669"/>
    <property type="project" value="UniProtKB-UniRule"/>
</dbReference>
<dbReference type="Gene3D" id="3.90.940.20">
    <property type="entry name" value="RPB5-like RNA polymerase subunit"/>
    <property type="match status" value="1"/>
</dbReference>
<sequence>MSKASLGVKEVVKIPKEEAKELLKQLRLKPWQLPWIRSSDPLAQSIGAKPGDVLKIVRESPTAGEFVVYRLVVPG</sequence>
<organism evidence="4 5">
    <name type="scientific">Pyrobaculum islandicum (strain DSM 4184 / JCM 9189 / GEO3)</name>
    <dbReference type="NCBI Taxonomy" id="384616"/>
    <lineage>
        <taxon>Archaea</taxon>
        <taxon>Thermoproteota</taxon>
        <taxon>Thermoprotei</taxon>
        <taxon>Thermoproteales</taxon>
        <taxon>Thermoproteaceae</taxon>
        <taxon>Pyrobaculum</taxon>
    </lineage>
</organism>
<dbReference type="SUPFAM" id="SSF55287">
    <property type="entry name" value="RPB5-like RNA polymerase subunit"/>
    <property type="match status" value="1"/>
</dbReference>
<evidence type="ECO:0000259" key="3">
    <source>
        <dbReference type="Pfam" id="PF01191"/>
    </source>
</evidence>
<comment type="function">
    <text evidence="2">DNA-dependent RNA polymerase (RNAP) catalyzes the transcription of DNA into RNA using the four ribonucleoside triphosphates as substrates.</text>
</comment>
<comment type="catalytic activity">
    <reaction evidence="2">
        <text>RNA(n) + a ribonucleoside 5'-triphosphate = RNA(n+1) + diphosphate</text>
        <dbReference type="Rhea" id="RHEA:21248"/>
        <dbReference type="Rhea" id="RHEA-COMP:14527"/>
        <dbReference type="Rhea" id="RHEA-COMP:17342"/>
        <dbReference type="ChEBI" id="CHEBI:33019"/>
        <dbReference type="ChEBI" id="CHEBI:61557"/>
        <dbReference type="ChEBI" id="CHEBI:140395"/>
        <dbReference type="EC" id="2.7.7.6"/>
    </reaction>
</comment>
<comment type="subcellular location">
    <subcellularLocation>
        <location evidence="2">Cytoplasm</location>
    </subcellularLocation>
</comment>
<dbReference type="GO" id="GO:0005737">
    <property type="term" value="C:cytoplasm"/>
    <property type="evidence" value="ECO:0007669"/>
    <property type="project" value="UniProtKB-SubCell"/>
</dbReference>
<dbReference type="NCBIfam" id="NF007129">
    <property type="entry name" value="PRK09570.1"/>
    <property type="match status" value="1"/>
</dbReference>
<evidence type="ECO:0000256" key="2">
    <source>
        <dbReference type="HAMAP-Rule" id="MF_00025"/>
    </source>
</evidence>
<dbReference type="Pfam" id="PF01191">
    <property type="entry name" value="RNA_pol_Rpb5_C"/>
    <property type="match status" value="1"/>
</dbReference>
<keyword evidence="1 2" id="KW-0548">Nucleotidyltransferase</keyword>
<dbReference type="KEGG" id="pis:Pisl_0704"/>
<protein>
    <recommendedName>
        <fullName evidence="2">DNA-directed RNA polymerase subunit Rpo5</fullName>
        <ecNumber evidence="2">2.7.7.6</ecNumber>
    </recommendedName>
    <alternativeName>
        <fullName evidence="2">DNA-directed RNA polymerase subunit H</fullName>
    </alternativeName>
</protein>
<gene>
    <name evidence="2" type="primary">rpo5</name>
    <name evidence="2" type="synonym">rpoH</name>
    <name evidence="4" type="ordered locus">Pisl_0704</name>
</gene>
<dbReference type="EC" id="2.7.7.6" evidence="2"/>
<feature type="domain" description="RNA polymerase subunit H/Rpb5 C-terminal" evidence="3">
    <location>
        <begin position="8"/>
        <end position="72"/>
    </location>
</feature>
<dbReference type="InterPro" id="IPR014381">
    <property type="entry name" value="Arch_Rpo5/euc_Rpb5"/>
</dbReference>